<dbReference type="STRING" id="41047.A0A397GI69"/>
<dbReference type="RefSeq" id="XP_026612797.1">
    <property type="nucleotide sequence ID" value="XM_026757619.1"/>
</dbReference>
<evidence type="ECO:0000313" key="3">
    <source>
        <dbReference type="Proteomes" id="UP000215305"/>
    </source>
</evidence>
<dbReference type="VEuPathDB" id="FungiDB:CDV56_104000"/>
<dbReference type="EMBL" id="NKHU02000157">
    <property type="protein sequence ID" value="RHZ50665.1"/>
    <property type="molecule type" value="Genomic_DNA"/>
</dbReference>
<sequence>MSVQHPLERDSDHFHHRWGMASHQIQRKGLVILVFALIAAVGTLLMIAVPREQNGVLLFRYYLVSSLPTTKITELRRMMSLYLVYLDTKHATRRHELGKSAHIVDESMLSRKHLEGKALELKDITPAPQAQTEDNGFSHAADLNNEDSCMCISLLSLAWSALWPDSMSKLEPLMLPDQILEISQTSIIHLCLSQRAVRPMYRGHG</sequence>
<reference evidence="2" key="1">
    <citation type="submission" date="2018-08" db="EMBL/GenBank/DDBJ databases">
        <title>Draft genome sequence of azole-resistant Aspergillus thermomutatus (Neosartorya pseudofischeri) strain HMR AF 39, isolated from a human nasal aspirate.</title>
        <authorList>
            <person name="Parent-Michaud M."/>
            <person name="Dufresne P.J."/>
            <person name="Fournier E."/>
            <person name="Martineau C."/>
            <person name="Moreira S."/>
            <person name="Perkins V."/>
            <person name="De Repentigny L."/>
            <person name="Dufresne S.F."/>
        </authorList>
    </citation>
    <scope>NUCLEOTIDE SEQUENCE [LARGE SCALE GENOMIC DNA]</scope>
    <source>
        <strain evidence="2">HMR AF 39</strain>
    </source>
</reference>
<protein>
    <submittedName>
        <fullName evidence="2">Uncharacterized protein</fullName>
    </submittedName>
</protein>
<keyword evidence="1" id="KW-0472">Membrane</keyword>
<comment type="caution">
    <text evidence="2">The sequence shown here is derived from an EMBL/GenBank/DDBJ whole genome shotgun (WGS) entry which is preliminary data.</text>
</comment>
<dbReference type="AlphaFoldDB" id="A0A397GI69"/>
<gene>
    <name evidence="2" type="ORF">CDV56_104000</name>
</gene>
<feature type="transmembrane region" description="Helical" evidence="1">
    <location>
        <begin position="30"/>
        <end position="49"/>
    </location>
</feature>
<evidence type="ECO:0000256" key="1">
    <source>
        <dbReference type="SAM" id="Phobius"/>
    </source>
</evidence>
<dbReference type="Proteomes" id="UP000215305">
    <property type="component" value="Unassembled WGS sequence"/>
</dbReference>
<keyword evidence="1" id="KW-1133">Transmembrane helix</keyword>
<proteinExistence type="predicted"/>
<dbReference type="GeneID" id="38125974"/>
<keyword evidence="1" id="KW-0812">Transmembrane</keyword>
<organism evidence="2 3">
    <name type="scientific">Aspergillus thermomutatus</name>
    <name type="common">Neosartorya pseudofischeri</name>
    <dbReference type="NCBI Taxonomy" id="41047"/>
    <lineage>
        <taxon>Eukaryota</taxon>
        <taxon>Fungi</taxon>
        <taxon>Dikarya</taxon>
        <taxon>Ascomycota</taxon>
        <taxon>Pezizomycotina</taxon>
        <taxon>Eurotiomycetes</taxon>
        <taxon>Eurotiomycetidae</taxon>
        <taxon>Eurotiales</taxon>
        <taxon>Aspergillaceae</taxon>
        <taxon>Aspergillus</taxon>
        <taxon>Aspergillus subgen. Fumigati</taxon>
    </lineage>
</organism>
<evidence type="ECO:0000313" key="2">
    <source>
        <dbReference type="EMBL" id="RHZ50665.1"/>
    </source>
</evidence>
<name>A0A397GI69_ASPTH</name>
<keyword evidence="3" id="KW-1185">Reference proteome</keyword>
<accession>A0A397GI69</accession>